<keyword evidence="4" id="KW-0255">Endonuclease</keyword>
<organism evidence="8 9">
    <name type="scientific">Syntrophomonas wolfei</name>
    <dbReference type="NCBI Taxonomy" id="863"/>
    <lineage>
        <taxon>Bacteria</taxon>
        <taxon>Bacillati</taxon>
        <taxon>Bacillota</taxon>
        <taxon>Clostridia</taxon>
        <taxon>Eubacteriales</taxon>
        <taxon>Syntrophomonadaceae</taxon>
        <taxon>Syntrophomonas</taxon>
    </lineage>
</organism>
<gene>
    <name evidence="8" type="ORF">DDZ44_11150</name>
</gene>
<keyword evidence="2" id="KW-1277">Toxin-antitoxin system</keyword>
<evidence type="ECO:0000256" key="7">
    <source>
        <dbReference type="ARBA" id="ARBA00023016"/>
    </source>
</evidence>
<dbReference type="SUPFAM" id="SSF54786">
    <property type="entry name" value="YcfA/nrd intein domain"/>
    <property type="match status" value="1"/>
</dbReference>
<dbReference type="EMBL" id="DNZF01000242">
    <property type="protein sequence ID" value="HBK54482.1"/>
    <property type="molecule type" value="Genomic_DNA"/>
</dbReference>
<evidence type="ECO:0000256" key="2">
    <source>
        <dbReference type="ARBA" id="ARBA00022649"/>
    </source>
</evidence>
<dbReference type="AlphaFoldDB" id="A0A354Z1Z2"/>
<evidence type="ECO:0000256" key="5">
    <source>
        <dbReference type="ARBA" id="ARBA00022801"/>
    </source>
</evidence>
<dbReference type="RefSeq" id="WP_061214157.1">
    <property type="nucleotide sequence ID" value="NZ_DHSN01000042.1"/>
</dbReference>
<evidence type="ECO:0000256" key="3">
    <source>
        <dbReference type="ARBA" id="ARBA00022722"/>
    </source>
</evidence>
<name>A0A354Z1Z2_9FIRM</name>
<sequence length="84" mass="9451">MGSKYPLLPPNDIIKVLTGLGFQKVSQKGSHAKYVKQGNPIRTTIIPMHREVARGTLKSILEQADLTLDVFLEKLYRNNSTQSR</sequence>
<evidence type="ECO:0000256" key="6">
    <source>
        <dbReference type="ARBA" id="ARBA00022884"/>
    </source>
</evidence>
<evidence type="ECO:0000313" key="9">
    <source>
        <dbReference type="Proteomes" id="UP000263273"/>
    </source>
</evidence>
<proteinExistence type="inferred from homology"/>
<dbReference type="GO" id="GO:0016787">
    <property type="term" value="F:hydrolase activity"/>
    <property type="evidence" value="ECO:0007669"/>
    <property type="project" value="UniProtKB-KW"/>
</dbReference>
<dbReference type="InterPro" id="IPR012933">
    <property type="entry name" value="HicA_mRNA_interferase"/>
</dbReference>
<keyword evidence="6" id="KW-0694">RNA-binding</keyword>
<comment type="similarity">
    <text evidence="1">Belongs to the HicA mRNA interferase family.</text>
</comment>
<dbReference type="Proteomes" id="UP000263273">
    <property type="component" value="Unassembled WGS sequence"/>
</dbReference>
<dbReference type="InterPro" id="IPR038570">
    <property type="entry name" value="HicA_sf"/>
</dbReference>
<dbReference type="Pfam" id="PF07927">
    <property type="entry name" value="HicA_toxin"/>
    <property type="match status" value="1"/>
</dbReference>
<keyword evidence="3" id="KW-0540">Nuclease</keyword>
<keyword evidence="7" id="KW-0346">Stress response</keyword>
<accession>A0A354Z1Z2</accession>
<dbReference type="GO" id="GO:0003729">
    <property type="term" value="F:mRNA binding"/>
    <property type="evidence" value="ECO:0007669"/>
    <property type="project" value="InterPro"/>
</dbReference>
<keyword evidence="5" id="KW-0378">Hydrolase</keyword>
<evidence type="ECO:0000313" key="8">
    <source>
        <dbReference type="EMBL" id="HBK54482.1"/>
    </source>
</evidence>
<dbReference type="STRING" id="378794.GCA_001570625_01682"/>
<dbReference type="GO" id="GO:0004519">
    <property type="term" value="F:endonuclease activity"/>
    <property type="evidence" value="ECO:0007669"/>
    <property type="project" value="UniProtKB-KW"/>
</dbReference>
<reference evidence="8 9" key="1">
    <citation type="journal article" date="2018" name="Nat. Biotechnol.">
        <title>A standardized bacterial taxonomy based on genome phylogeny substantially revises the tree of life.</title>
        <authorList>
            <person name="Parks D.H."/>
            <person name="Chuvochina M."/>
            <person name="Waite D.W."/>
            <person name="Rinke C."/>
            <person name="Skarshewski A."/>
            <person name="Chaumeil P.A."/>
            <person name="Hugenholtz P."/>
        </authorList>
    </citation>
    <scope>NUCLEOTIDE SEQUENCE [LARGE SCALE GENOMIC DNA]</scope>
    <source>
        <strain evidence="8">UBA10948</strain>
    </source>
</reference>
<protein>
    <submittedName>
        <fullName evidence="8">Type II toxin-antitoxin system HicA family toxin</fullName>
    </submittedName>
</protein>
<evidence type="ECO:0000256" key="4">
    <source>
        <dbReference type="ARBA" id="ARBA00022759"/>
    </source>
</evidence>
<comment type="caution">
    <text evidence="8">The sequence shown here is derived from an EMBL/GenBank/DDBJ whole genome shotgun (WGS) entry which is preliminary data.</text>
</comment>
<evidence type="ECO:0000256" key="1">
    <source>
        <dbReference type="ARBA" id="ARBA00006620"/>
    </source>
</evidence>
<dbReference type="Gene3D" id="3.30.920.30">
    <property type="entry name" value="Hypothetical protein"/>
    <property type="match status" value="1"/>
</dbReference>